<evidence type="ECO:0000313" key="1">
    <source>
        <dbReference type="EMBL" id="KAG2314660.1"/>
    </source>
</evidence>
<gene>
    <name evidence="1" type="ORF">Bca52824_017782</name>
</gene>
<dbReference type="OrthoDB" id="1035821at2759"/>
<protein>
    <submittedName>
        <fullName evidence="1">Uncharacterized protein</fullName>
    </submittedName>
</protein>
<organism evidence="1 2">
    <name type="scientific">Brassica carinata</name>
    <name type="common">Ethiopian mustard</name>
    <name type="synonym">Abyssinian cabbage</name>
    <dbReference type="NCBI Taxonomy" id="52824"/>
    <lineage>
        <taxon>Eukaryota</taxon>
        <taxon>Viridiplantae</taxon>
        <taxon>Streptophyta</taxon>
        <taxon>Embryophyta</taxon>
        <taxon>Tracheophyta</taxon>
        <taxon>Spermatophyta</taxon>
        <taxon>Magnoliopsida</taxon>
        <taxon>eudicotyledons</taxon>
        <taxon>Gunneridae</taxon>
        <taxon>Pentapetalae</taxon>
        <taxon>rosids</taxon>
        <taxon>malvids</taxon>
        <taxon>Brassicales</taxon>
        <taxon>Brassicaceae</taxon>
        <taxon>Brassiceae</taxon>
        <taxon>Brassica</taxon>
    </lineage>
</organism>
<dbReference type="AlphaFoldDB" id="A0A8X7VNU0"/>
<comment type="caution">
    <text evidence="1">The sequence shown here is derived from an EMBL/GenBank/DDBJ whole genome shotgun (WGS) entry which is preliminary data.</text>
</comment>
<evidence type="ECO:0000313" key="2">
    <source>
        <dbReference type="Proteomes" id="UP000886595"/>
    </source>
</evidence>
<dbReference type="Proteomes" id="UP000886595">
    <property type="component" value="Unassembled WGS sequence"/>
</dbReference>
<proteinExistence type="predicted"/>
<dbReference type="EMBL" id="JAAMPC010000004">
    <property type="protein sequence ID" value="KAG2314660.1"/>
    <property type="molecule type" value="Genomic_DNA"/>
</dbReference>
<reference evidence="1 2" key="1">
    <citation type="submission" date="2020-02" db="EMBL/GenBank/DDBJ databases">
        <authorList>
            <person name="Ma Q."/>
            <person name="Huang Y."/>
            <person name="Song X."/>
            <person name="Pei D."/>
        </authorList>
    </citation>
    <scope>NUCLEOTIDE SEQUENCE [LARGE SCALE GENOMIC DNA]</scope>
    <source>
        <strain evidence="1">Sxm20200214</strain>
        <tissue evidence="1">Leaf</tissue>
    </source>
</reference>
<name>A0A8X7VNU0_BRACI</name>
<sequence length="173" mass="20121">MCHDPNDIFIGGRCRSFFEKCLNVGNIDVVLFEILHLASRHRDLEAAVALLEQNVPIDVESTLTYGVLNVCLGDEVKASEAFQQFIQHHDHLHSERVRQMCNELEWKLSWYHPEQMDTYANTLKYPNDKVIKEPDCAYDHDPFFDRFCNACNVFWTARNVCRMILGPSMMLPI</sequence>
<keyword evidence="2" id="KW-1185">Reference proteome</keyword>
<accession>A0A8X7VNU0</accession>